<keyword evidence="3" id="KW-1185">Reference proteome</keyword>
<evidence type="ECO:0000313" key="3">
    <source>
        <dbReference type="Proteomes" id="UP000600600"/>
    </source>
</evidence>
<feature type="signal peptide" evidence="1">
    <location>
        <begin position="1"/>
        <end position="24"/>
    </location>
</feature>
<sequence length="226" mass="26349">MMKAKTFLVVGGFALCLLSGCTHYESEPTFGKVPDIVCRYDNKAHALQLRINRSSGDERRKYTKEQEDLLHKELPQTLRDEKVDEIVGREIPVDCRTDYFSIDKFVITEVDKDGSILLNGKILFNVNFEREYDLGYVGLTTDLCDMAGTAYNSKRFYMNYRFSDYYQAFVPSREATMRYKAKYPKKGETADFHFSIPNYFFEGHYQRGKDLPVKVVITQYDTHPLR</sequence>
<evidence type="ECO:0000256" key="1">
    <source>
        <dbReference type="SAM" id="SignalP"/>
    </source>
</evidence>
<dbReference type="PROSITE" id="PS51257">
    <property type="entry name" value="PROKAR_LIPOPROTEIN"/>
    <property type="match status" value="1"/>
</dbReference>
<comment type="caution">
    <text evidence="2">The sequence shown here is derived from an EMBL/GenBank/DDBJ whole genome shotgun (WGS) entry which is preliminary data.</text>
</comment>
<evidence type="ECO:0000313" key="2">
    <source>
        <dbReference type="EMBL" id="MBC5606106.1"/>
    </source>
</evidence>
<protein>
    <recommendedName>
        <fullName evidence="4">Lipoprotein</fullName>
    </recommendedName>
</protein>
<accession>A0ABR7CEB1</accession>
<proteinExistence type="predicted"/>
<name>A0ABR7CEB1_9BACE</name>
<dbReference type="Proteomes" id="UP000600600">
    <property type="component" value="Unassembled WGS sequence"/>
</dbReference>
<feature type="chain" id="PRO_5046385281" description="Lipoprotein" evidence="1">
    <location>
        <begin position="25"/>
        <end position="226"/>
    </location>
</feature>
<organism evidence="2 3">
    <name type="scientific">Bacteroides difficilis</name>
    <dbReference type="NCBI Taxonomy" id="2763021"/>
    <lineage>
        <taxon>Bacteria</taxon>
        <taxon>Pseudomonadati</taxon>
        <taxon>Bacteroidota</taxon>
        <taxon>Bacteroidia</taxon>
        <taxon>Bacteroidales</taxon>
        <taxon>Bacteroidaceae</taxon>
        <taxon>Bacteroides</taxon>
    </lineage>
</organism>
<gene>
    <name evidence="2" type="ORF">H8S67_15715</name>
</gene>
<keyword evidence="1" id="KW-0732">Signal</keyword>
<dbReference type="EMBL" id="JACOOE010000008">
    <property type="protein sequence ID" value="MBC5606106.1"/>
    <property type="molecule type" value="Genomic_DNA"/>
</dbReference>
<dbReference type="RefSeq" id="WP_186967924.1">
    <property type="nucleotide sequence ID" value="NZ_JACOOE010000008.1"/>
</dbReference>
<reference evidence="2 3" key="1">
    <citation type="submission" date="2020-08" db="EMBL/GenBank/DDBJ databases">
        <title>Genome public.</title>
        <authorList>
            <person name="Liu C."/>
            <person name="Sun Q."/>
        </authorList>
    </citation>
    <scope>NUCLEOTIDE SEQUENCE [LARGE SCALE GENOMIC DNA]</scope>
    <source>
        <strain evidence="2 3">M27</strain>
    </source>
</reference>
<evidence type="ECO:0008006" key="4">
    <source>
        <dbReference type="Google" id="ProtNLM"/>
    </source>
</evidence>